<dbReference type="OrthoDB" id="2741476at2759"/>
<accession>A0A1Y2J1L8</accession>
<dbReference type="AlphaFoldDB" id="A0A1Y2J1L8"/>
<gene>
    <name evidence="1" type="ORF">PYCCODRAFT_1456176</name>
</gene>
<reference evidence="1 2" key="1">
    <citation type="journal article" date="2015" name="Biotechnol. Biofuels">
        <title>Enhanced degradation of softwood versus hardwood by the white-rot fungus Pycnoporus coccineus.</title>
        <authorList>
            <person name="Couturier M."/>
            <person name="Navarro D."/>
            <person name="Chevret D."/>
            <person name="Henrissat B."/>
            <person name="Piumi F."/>
            <person name="Ruiz-Duenas F.J."/>
            <person name="Martinez A.T."/>
            <person name="Grigoriev I.V."/>
            <person name="Riley R."/>
            <person name="Lipzen A."/>
            <person name="Berrin J.G."/>
            <person name="Master E.R."/>
            <person name="Rosso M.N."/>
        </authorList>
    </citation>
    <scope>NUCLEOTIDE SEQUENCE [LARGE SCALE GENOMIC DNA]</scope>
    <source>
        <strain evidence="1 2">BRFM310</strain>
    </source>
</reference>
<organism evidence="1 2">
    <name type="scientific">Trametes coccinea (strain BRFM310)</name>
    <name type="common">Pycnoporus coccineus</name>
    <dbReference type="NCBI Taxonomy" id="1353009"/>
    <lineage>
        <taxon>Eukaryota</taxon>
        <taxon>Fungi</taxon>
        <taxon>Dikarya</taxon>
        <taxon>Basidiomycota</taxon>
        <taxon>Agaricomycotina</taxon>
        <taxon>Agaricomycetes</taxon>
        <taxon>Polyporales</taxon>
        <taxon>Polyporaceae</taxon>
        <taxon>Trametes</taxon>
    </lineage>
</organism>
<dbReference type="InterPro" id="IPR032675">
    <property type="entry name" value="LRR_dom_sf"/>
</dbReference>
<proteinExistence type="predicted"/>
<dbReference type="Gene3D" id="3.80.10.10">
    <property type="entry name" value="Ribonuclease Inhibitor"/>
    <property type="match status" value="1"/>
</dbReference>
<evidence type="ECO:0000313" key="2">
    <source>
        <dbReference type="Proteomes" id="UP000193067"/>
    </source>
</evidence>
<dbReference type="EMBL" id="KZ084088">
    <property type="protein sequence ID" value="OSD07286.1"/>
    <property type="molecule type" value="Genomic_DNA"/>
</dbReference>
<evidence type="ECO:0000313" key="1">
    <source>
        <dbReference type="EMBL" id="OSD07286.1"/>
    </source>
</evidence>
<name>A0A1Y2J1L8_TRAC3</name>
<dbReference type="STRING" id="1353009.A0A1Y2J1L8"/>
<dbReference type="Proteomes" id="UP000193067">
    <property type="component" value="Unassembled WGS sequence"/>
</dbReference>
<dbReference type="SUPFAM" id="SSF52047">
    <property type="entry name" value="RNI-like"/>
    <property type="match status" value="1"/>
</dbReference>
<sequence length="444" mass="50252">MVSRTLSLVIIEYILDFLRGDFKALGKCTLLCRGLLPICRTYLYEDISLSHQVVNAQSVETERTKQFFRLVDANPGILLYVRNLTLDYGHDNYHYPPVGAIDQGIAWKTVLRRQFSSLRSLTLSHLATSGSLCYLITIITGILPKLESLSFRHMRVFISPSLFGIPLSVETAWKPHVWVARGGARQSNLHAFSIVDVYNEADELSELVSFLGNYPALVSLDIRPVLPQDSPLPAYPSLVASSFAPRSLRHLGVLVNDTTRDGIISTDNRERMDAILSDLPQFSSLRSLCLHYSCIDFCLNTMVSYHQLCAGRSAPQISPFFIYTLCRVLSSTPDPFPFLEQLVIALHTPLKWLKDWTDALDCLGRVLIGERIAGNAPIAERAERYPKFRRLEICAHISELVRFRFGDRGVEDVRMQIREVKEGFLHPFLERLEEAGIEVDIRVV</sequence>
<keyword evidence="2" id="KW-1185">Reference proteome</keyword>
<protein>
    <submittedName>
        <fullName evidence="1">Uncharacterized protein</fullName>
    </submittedName>
</protein>